<dbReference type="OrthoDB" id="447510at2759"/>
<dbReference type="STRING" id="34508.A0A4U5MSN8"/>
<dbReference type="InterPro" id="IPR007965">
    <property type="entry name" value="GNAT_ATAT"/>
</dbReference>
<protein>
    <recommendedName>
        <fullName evidence="3">Alpha-tubulin N-acetyltransferase</fullName>
        <shortName evidence="3">Alpha-TAT</shortName>
        <shortName evidence="3">TAT</shortName>
        <ecNumber evidence="3">2.3.1.108</ecNumber>
    </recommendedName>
    <alternativeName>
        <fullName evidence="3">Acetyltransferase mec-17 homolog</fullName>
    </alternativeName>
</protein>
<comment type="similarity">
    <text evidence="3">Belongs to the acetyltransferase ATAT1 family.</text>
</comment>
<organism evidence="6 7">
    <name type="scientific">Steinernema carpocapsae</name>
    <name type="common">Entomopathogenic nematode</name>
    <dbReference type="NCBI Taxonomy" id="34508"/>
    <lineage>
        <taxon>Eukaryota</taxon>
        <taxon>Metazoa</taxon>
        <taxon>Ecdysozoa</taxon>
        <taxon>Nematoda</taxon>
        <taxon>Chromadorea</taxon>
        <taxon>Rhabditida</taxon>
        <taxon>Tylenchina</taxon>
        <taxon>Panagrolaimomorpha</taxon>
        <taxon>Strongyloidoidea</taxon>
        <taxon>Steinernematidae</taxon>
        <taxon>Steinernema</taxon>
    </lineage>
</organism>
<feature type="binding site" evidence="3">
    <location>
        <begin position="117"/>
        <end position="130"/>
    </location>
    <ligand>
        <name>acetyl-CoA</name>
        <dbReference type="ChEBI" id="CHEBI:57288"/>
    </ligand>
</feature>
<comment type="caution">
    <text evidence="3">Lacks conserved residue(s) required for the propagation of feature annotation.</text>
</comment>
<dbReference type="EC" id="2.3.1.108" evidence="3"/>
<evidence type="ECO:0000313" key="7">
    <source>
        <dbReference type="Proteomes" id="UP000298663"/>
    </source>
</evidence>
<feature type="site" description="Crucial for catalytic activity" evidence="3">
    <location>
        <position position="49"/>
    </location>
</feature>
<evidence type="ECO:0000256" key="2">
    <source>
        <dbReference type="ARBA" id="ARBA00023315"/>
    </source>
</evidence>
<accession>A0A4U5MSN8</accession>
<keyword evidence="7" id="KW-1185">Reference proteome</keyword>
<dbReference type="EMBL" id="AZBU02000006">
    <property type="protein sequence ID" value="TKR72694.1"/>
    <property type="molecule type" value="Genomic_DNA"/>
</dbReference>
<sequence length="228" mass="26486">MEIAYNLAEVFDEPIQRLDRELLRKLYNRRFSAVQDAIDKMGALSSREQGLRRILTSYEKLLETEDEQVIYIMWKKHPTSVNTSIVIAMLKGGFKNLYLFDLAMTPFQEKVFSILDFYVFHSLQRQGNGHQLFDFMLQKEQIDPMQCAIDKPSDSLVRFMAKHYGLENPIWQSTNYVVYPGYFVDKNPISREAPRTPRTPRGSEKSLYATVAPLHHRPSSLSGQAEQD</sequence>
<evidence type="ECO:0000256" key="3">
    <source>
        <dbReference type="HAMAP-Rule" id="MF_03130"/>
    </source>
</evidence>
<dbReference type="GO" id="GO:0070507">
    <property type="term" value="P:regulation of microtubule cytoskeleton organization"/>
    <property type="evidence" value="ECO:0007669"/>
    <property type="project" value="UniProtKB-UniRule"/>
</dbReference>
<dbReference type="Pfam" id="PF05301">
    <property type="entry name" value="Acetyltransf_16"/>
    <property type="match status" value="1"/>
</dbReference>
<dbReference type="PANTHER" id="PTHR12327">
    <property type="entry name" value="ALPHA-TUBULIN N-ACETYLTRANSFERASE 1"/>
    <property type="match status" value="1"/>
</dbReference>
<proteinExistence type="inferred from homology"/>
<dbReference type="PROSITE" id="PS51730">
    <property type="entry name" value="GNAT_ATAT"/>
    <property type="match status" value="1"/>
</dbReference>
<comment type="catalytic activity">
    <reaction evidence="3">
        <text>L-lysyl-[alpha-tubulin] + acetyl-CoA = N(6)-acetyl-L-lysyl-[alpha-tubulin] + CoA + H(+)</text>
        <dbReference type="Rhea" id="RHEA:15277"/>
        <dbReference type="Rhea" id="RHEA-COMP:11278"/>
        <dbReference type="Rhea" id="RHEA-COMP:11279"/>
        <dbReference type="ChEBI" id="CHEBI:15378"/>
        <dbReference type="ChEBI" id="CHEBI:29969"/>
        <dbReference type="ChEBI" id="CHEBI:57287"/>
        <dbReference type="ChEBI" id="CHEBI:57288"/>
        <dbReference type="ChEBI" id="CHEBI:61930"/>
        <dbReference type="EC" id="2.3.1.108"/>
    </reaction>
</comment>
<dbReference type="HAMAP" id="MF_03130">
    <property type="entry name" value="mec17"/>
    <property type="match status" value="1"/>
</dbReference>
<dbReference type="Proteomes" id="UP000298663">
    <property type="component" value="Unassembled WGS sequence"/>
</dbReference>
<dbReference type="GO" id="GO:0019799">
    <property type="term" value="F:tubulin N-acetyltransferase activity"/>
    <property type="evidence" value="ECO:0007669"/>
    <property type="project" value="UniProtKB-UniRule"/>
</dbReference>
<reference evidence="6 7" key="1">
    <citation type="journal article" date="2015" name="Genome Biol.">
        <title>Comparative genomics of Steinernema reveals deeply conserved gene regulatory networks.</title>
        <authorList>
            <person name="Dillman A.R."/>
            <person name="Macchietto M."/>
            <person name="Porter C.F."/>
            <person name="Rogers A."/>
            <person name="Williams B."/>
            <person name="Antoshechkin I."/>
            <person name="Lee M.M."/>
            <person name="Goodwin Z."/>
            <person name="Lu X."/>
            <person name="Lewis E.E."/>
            <person name="Goodrich-Blair H."/>
            <person name="Stock S.P."/>
            <person name="Adams B.J."/>
            <person name="Sternberg P.W."/>
            <person name="Mortazavi A."/>
        </authorList>
    </citation>
    <scope>NUCLEOTIDE SEQUENCE [LARGE SCALE GENOMIC DNA]</scope>
    <source>
        <strain evidence="6 7">ALL</strain>
    </source>
</reference>
<reference evidence="6 7" key="2">
    <citation type="journal article" date="2019" name="G3 (Bethesda)">
        <title>Hybrid Assembly of the Genome of the Entomopathogenic Nematode Steinernema carpocapsae Identifies the X-Chromosome.</title>
        <authorList>
            <person name="Serra L."/>
            <person name="Macchietto M."/>
            <person name="Macias-Munoz A."/>
            <person name="McGill C.J."/>
            <person name="Rodriguez I.M."/>
            <person name="Rodriguez B."/>
            <person name="Murad R."/>
            <person name="Mortazavi A."/>
        </authorList>
    </citation>
    <scope>NUCLEOTIDE SEQUENCE [LARGE SCALE GENOMIC DNA]</scope>
    <source>
        <strain evidence="6 7">ALL</strain>
    </source>
</reference>
<name>A0A4U5MSN8_STECR</name>
<dbReference type="GO" id="GO:0005874">
    <property type="term" value="C:microtubule"/>
    <property type="evidence" value="ECO:0007669"/>
    <property type="project" value="InterPro"/>
</dbReference>
<evidence type="ECO:0000256" key="1">
    <source>
        <dbReference type="ARBA" id="ARBA00022679"/>
    </source>
</evidence>
<keyword evidence="2 3" id="KW-0012">Acyltransferase</keyword>
<evidence type="ECO:0000259" key="5">
    <source>
        <dbReference type="PROSITE" id="PS51730"/>
    </source>
</evidence>
<comment type="caution">
    <text evidence="6">The sequence shown here is derived from an EMBL/GenBank/DDBJ whole genome shotgun (WGS) entry which is preliminary data.</text>
</comment>
<dbReference type="InterPro" id="IPR038746">
    <property type="entry name" value="Atat"/>
</dbReference>
<keyword evidence="1 3" id="KW-0808">Transferase</keyword>
<comment type="function">
    <text evidence="3">Specifically acetylates 'Lys-40' in alpha-tubulin on the lumenal side of microtubules. Promotes microtubule destabilization and accelerates microtubule dynamics; this activity may be independent of acetylation activity. Acetylates alpha-tubulin with a slow enzymatic rate, due to a catalytic site that is not optimized for acetyl transfer. Enters the microtubule through each end and diffuses quickly throughout the lumen of microtubules. Acetylates only long/old microtubules because of its slow acetylation rate since it does not have time to act on dynamically unstable microtubules before the enzyme is released.</text>
</comment>
<evidence type="ECO:0000313" key="6">
    <source>
        <dbReference type="EMBL" id="TKR72694.1"/>
    </source>
</evidence>
<gene>
    <name evidence="6" type="ORF">L596_020106</name>
</gene>
<dbReference type="AlphaFoldDB" id="A0A4U5MSN8"/>
<dbReference type="GO" id="GO:0048666">
    <property type="term" value="P:neuron development"/>
    <property type="evidence" value="ECO:0007669"/>
    <property type="project" value="UniProtKB-UniRule"/>
</dbReference>
<evidence type="ECO:0000256" key="4">
    <source>
        <dbReference type="SAM" id="MobiDB-lite"/>
    </source>
</evidence>
<dbReference type="PANTHER" id="PTHR12327:SF1">
    <property type="entry name" value="ALPHA-TUBULIN N-ACETYLTRANSFERASE 2"/>
    <property type="match status" value="1"/>
</dbReference>
<dbReference type="Gene3D" id="3.40.630.30">
    <property type="match status" value="1"/>
</dbReference>
<feature type="region of interest" description="Disordered" evidence="4">
    <location>
        <begin position="189"/>
        <end position="209"/>
    </location>
</feature>
<feature type="domain" description="N-acetyltransferase" evidence="5">
    <location>
        <begin position="1"/>
        <end position="183"/>
    </location>
</feature>